<evidence type="ECO:0000256" key="6">
    <source>
        <dbReference type="ARBA" id="ARBA00023136"/>
    </source>
</evidence>
<keyword evidence="6 7" id="KW-0472">Membrane</keyword>
<evidence type="ECO:0000313" key="9">
    <source>
        <dbReference type="Proteomes" id="UP000570361"/>
    </source>
</evidence>
<feature type="transmembrane region" description="Helical" evidence="7">
    <location>
        <begin position="116"/>
        <end position="136"/>
    </location>
</feature>
<comment type="caution">
    <text evidence="8">The sequence shown here is derived from an EMBL/GenBank/DDBJ whole genome shotgun (WGS) entry which is preliminary data.</text>
</comment>
<comment type="similarity">
    <text evidence="2">Belongs to the chromate ion transporter (CHR) (TC 2.A.51) family.</text>
</comment>
<evidence type="ECO:0000256" key="1">
    <source>
        <dbReference type="ARBA" id="ARBA00004651"/>
    </source>
</evidence>
<feature type="transmembrane region" description="Helical" evidence="7">
    <location>
        <begin position="57"/>
        <end position="77"/>
    </location>
</feature>
<evidence type="ECO:0000256" key="5">
    <source>
        <dbReference type="ARBA" id="ARBA00022989"/>
    </source>
</evidence>
<dbReference type="InterPro" id="IPR003370">
    <property type="entry name" value="Chromate_transpt"/>
</dbReference>
<gene>
    <name evidence="8" type="ORF">FHS18_003081</name>
</gene>
<evidence type="ECO:0000256" key="4">
    <source>
        <dbReference type="ARBA" id="ARBA00022692"/>
    </source>
</evidence>
<reference evidence="8 9" key="1">
    <citation type="submission" date="2020-08" db="EMBL/GenBank/DDBJ databases">
        <title>Genomic Encyclopedia of Type Strains, Phase III (KMG-III): the genomes of soil and plant-associated and newly described type strains.</title>
        <authorList>
            <person name="Whitman W."/>
        </authorList>
    </citation>
    <scope>NUCLEOTIDE SEQUENCE [LARGE SCALE GENOMIC DNA]</scope>
    <source>
        <strain evidence="8 9">CECT 5862</strain>
    </source>
</reference>
<accession>A0A7W5FNB6</accession>
<feature type="transmembrane region" description="Helical" evidence="7">
    <location>
        <begin position="84"/>
        <end position="110"/>
    </location>
</feature>
<dbReference type="Pfam" id="PF02417">
    <property type="entry name" value="Chromate_transp"/>
    <property type="match status" value="1"/>
</dbReference>
<keyword evidence="4 7" id="KW-0812">Transmembrane</keyword>
<dbReference type="EMBL" id="JACHXK010000006">
    <property type="protein sequence ID" value="MBB3111013.1"/>
    <property type="molecule type" value="Genomic_DNA"/>
</dbReference>
<proteinExistence type="inferred from homology"/>
<name>A0A7W5FNB6_9BACL</name>
<dbReference type="GO" id="GO:0015109">
    <property type="term" value="F:chromate transmembrane transporter activity"/>
    <property type="evidence" value="ECO:0007669"/>
    <property type="project" value="InterPro"/>
</dbReference>
<dbReference type="Proteomes" id="UP000570361">
    <property type="component" value="Unassembled WGS sequence"/>
</dbReference>
<dbReference type="RefSeq" id="WP_183600909.1">
    <property type="nucleotide sequence ID" value="NZ_JACHXK010000006.1"/>
</dbReference>
<dbReference type="InterPro" id="IPR052518">
    <property type="entry name" value="CHR_Transporter"/>
</dbReference>
<keyword evidence="9" id="KW-1185">Reference proteome</keyword>
<dbReference type="AlphaFoldDB" id="A0A7W5FNB6"/>
<organism evidence="8 9">
    <name type="scientific">Paenibacillus phyllosphaerae</name>
    <dbReference type="NCBI Taxonomy" id="274593"/>
    <lineage>
        <taxon>Bacteria</taxon>
        <taxon>Bacillati</taxon>
        <taxon>Bacillota</taxon>
        <taxon>Bacilli</taxon>
        <taxon>Bacillales</taxon>
        <taxon>Paenibacillaceae</taxon>
        <taxon>Paenibacillus</taxon>
    </lineage>
</organism>
<evidence type="ECO:0000313" key="8">
    <source>
        <dbReference type="EMBL" id="MBB3111013.1"/>
    </source>
</evidence>
<feature type="transmembrane region" description="Helical" evidence="7">
    <location>
        <begin position="12"/>
        <end position="37"/>
    </location>
</feature>
<dbReference type="GO" id="GO:0005886">
    <property type="term" value="C:plasma membrane"/>
    <property type="evidence" value="ECO:0007669"/>
    <property type="project" value="UniProtKB-SubCell"/>
</dbReference>
<protein>
    <submittedName>
        <fullName evidence="8">Chromate transporter</fullName>
    </submittedName>
</protein>
<feature type="transmembrane region" description="Helical" evidence="7">
    <location>
        <begin position="167"/>
        <end position="183"/>
    </location>
</feature>
<evidence type="ECO:0000256" key="7">
    <source>
        <dbReference type="SAM" id="Phobius"/>
    </source>
</evidence>
<dbReference type="PANTHER" id="PTHR43663">
    <property type="entry name" value="CHROMATE TRANSPORT PROTEIN-RELATED"/>
    <property type="match status" value="1"/>
</dbReference>
<evidence type="ECO:0000256" key="2">
    <source>
        <dbReference type="ARBA" id="ARBA00005262"/>
    </source>
</evidence>
<keyword evidence="5 7" id="KW-1133">Transmembrane helix</keyword>
<keyword evidence="3" id="KW-1003">Cell membrane</keyword>
<evidence type="ECO:0000256" key="3">
    <source>
        <dbReference type="ARBA" id="ARBA00022475"/>
    </source>
</evidence>
<comment type="subcellular location">
    <subcellularLocation>
        <location evidence="1">Cell membrane</location>
        <topology evidence="1">Multi-pass membrane protein</topology>
    </subcellularLocation>
</comment>
<sequence>MNEQLPTRLSVLLHLFWIFFRIGPSTFGGGYAMIPIIEREISLKRNWIDQQQLSDLMSMAAAAPGGVGVNASAFIGYRIGKVPGAIVATLAITLPTFIIVFLLSALYAAFQHEPKVQAAFQGIHAAIIGLMAVAAYKMGKQALFDRTTIAVAACTVGIMLITGINPTVMIAVGLALGICLIRLKKALGLSVQTERTTPDNQPIIEYYI</sequence>
<dbReference type="PANTHER" id="PTHR43663:SF2">
    <property type="entry name" value="CHROMATE TRANSPORT PROTEIN-RELATED"/>
    <property type="match status" value="1"/>
</dbReference>